<feature type="compositionally biased region" description="Low complexity" evidence="1">
    <location>
        <begin position="370"/>
        <end position="382"/>
    </location>
</feature>
<feature type="region of interest" description="Disordered" evidence="1">
    <location>
        <begin position="331"/>
        <end position="451"/>
    </location>
</feature>
<feature type="region of interest" description="Disordered" evidence="1">
    <location>
        <begin position="470"/>
        <end position="538"/>
    </location>
</feature>
<dbReference type="Proteomes" id="UP001430356">
    <property type="component" value="Unassembled WGS sequence"/>
</dbReference>
<evidence type="ECO:0000313" key="2">
    <source>
        <dbReference type="EMBL" id="KAK7201066.1"/>
    </source>
</evidence>
<feature type="compositionally biased region" description="Polar residues" evidence="1">
    <location>
        <begin position="24"/>
        <end position="36"/>
    </location>
</feature>
<accession>A0AAW0F5W8</accession>
<feature type="region of interest" description="Disordered" evidence="1">
    <location>
        <begin position="244"/>
        <end position="300"/>
    </location>
</feature>
<feature type="region of interest" description="Disordered" evidence="1">
    <location>
        <begin position="1"/>
        <end position="48"/>
    </location>
</feature>
<keyword evidence="3" id="KW-1185">Reference proteome</keyword>
<evidence type="ECO:0000313" key="3">
    <source>
        <dbReference type="Proteomes" id="UP001430356"/>
    </source>
</evidence>
<dbReference type="AlphaFoldDB" id="A0AAW0F5W8"/>
<feature type="region of interest" description="Disordered" evidence="1">
    <location>
        <begin position="574"/>
        <end position="593"/>
    </location>
</feature>
<feature type="compositionally biased region" description="Low complexity" evidence="1">
    <location>
        <begin position="441"/>
        <end position="451"/>
    </location>
</feature>
<feature type="compositionally biased region" description="Polar residues" evidence="1">
    <location>
        <begin position="516"/>
        <end position="525"/>
    </location>
</feature>
<feature type="compositionally biased region" description="Low complexity" evidence="1">
    <location>
        <begin position="1"/>
        <end position="21"/>
    </location>
</feature>
<proteinExistence type="predicted"/>
<dbReference type="EMBL" id="JAECZO010000011">
    <property type="protein sequence ID" value="KAK7201066.1"/>
    <property type="molecule type" value="Genomic_DNA"/>
</dbReference>
<gene>
    <name evidence="2" type="ORF">NESM_000166600</name>
</gene>
<reference evidence="2 3" key="1">
    <citation type="journal article" date="2021" name="MBio">
        <title>A New Model Trypanosomatid, Novymonas esmeraldas: Genomic Perception of Its 'Candidatus Pandoraea novymonadis' Endosymbiont.</title>
        <authorList>
            <person name="Zakharova A."/>
            <person name="Saura A."/>
            <person name="Butenko A."/>
            <person name="Podesvova L."/>
            <person name="Warmusova S."/>
            <person name="Kostygov A.Y."/>
            <person name="Nenarokova A."/>
            <person name="Lukes J."/>
            <person name="Opperdoes F.R."/>
            <person name="Yurchenko V."/>
        </authorList>
    </citation>
    <scope>NUCLEOTIDE SEQUENCE [LARGE SCALE GENOMIC DNA]</scope>
    <source>
        <strain evidence="2 3">E262AT.01</strain>
    </source>
</reference>
<protein>
    <submittedName>
        <fullName evidence="2">Uncharacterized protein</fullName>
    </submittedName>
</protein>
<comment type="caution">
    <text evidence="2">The sequence shown here is derived from an EMBL/GenBank/DDBJ whole genome shotgun (WGS) entry which is preliminary data.</text>
</comment>
<evidence type="ECO:0000256" key="1">
    <source>
        <dbReference type="SAM" id="MobiDB-lite"/>
    </source>
</evidence>
<feature type="compositionally biased region" description="Low complexity" evidence="1">
    <location>
        <begin position="348"/>
        <end position="359"/>
    </location>
</feature>
<feature type="compositionally biased region" description="Low complexity" evidence="1">
    <location>
        <begin position="575"/>
        <end position="585"/>
    </location>
</feature>
<organism evidence="2 3">
    <name type="scientific">Novymonas esmeraldas</name>
    <dbReference type="NCBI Taxonomy" id="1808958"/>
    <lineage>
        <taxon>Eukaryota</taxon>
        <taxon>Discoba</taxon>
        <taxon>Euglenozoa</taxon>
        <taxon>Kinetoplastea</taxon>
        <taxon>Metakinetoplastina</taxon>
        <taxon>Trypanosomatida</taxon>
        <taxon>Trypanosomatidae</taxon>
        <taxon>Novymonas</taxon>
    </lineage>
</organism>
<sequence>MSQTSPSVSVASADTSTSLVAPSVASSDSAGSTAVPTGSPPTSPHVSPALVFTAEQEAAAEVGAPVLPVNGASHDALDAVATDAPTHLTDPPPTLVPVLRQWIHGSHTLVPESGASQVVRGTDVPHTTLQDAVPTLFAAAEEVAAPVLAACAAAQEGLEPPPPPPLLSALSDRDGHDGEVAEVSCTGISGLTETWSTAPVAAAAAAAVRTVQCAVAADHVEDDAGVAVDVAGARQEALCATAVAPSVSPSERATSSSLAASPAPPNDGAVAPSSPTAHGAEEEDGVCPQCTAVDGSAAPPDSTGVVALLTAEEVSLPGAPASLCVGEVEGPRVGEQDASSQPLPPPAGDVHATGTAADAGAEEEVGGVGAAAAELARAPPSASRKRRRVPLAGPGRQPRRRAQHVSSDAGAAEEDAELASSTSALPGHAAPTGTAVTSAHAAPPSEAASEVVTQPLAGVSVEGSAAELQLLEPPRQHDDRAPQLAREVPEEAPPAEDGGSRCQPIESEPAHVSAPKSPTTQQVCQDRNPATVRDDTQPAPLSEVTVSDVQTAARHGARGLLTDADAPQATATNLPAVAPADPPAAGGKVRPNKNHRAAGASCVATSTVTNVSTSSKPLLNLAGVNVQALLAECSDPPPLFTRRLRRTRRRSALAEDHRLFAEHRELWEGDAAGRLFPKAPFASDSDVLGSLTEWAHPPALVYAQLLWRYAPVELVRLARRDCGAAAHGVAASASSEASAASTRVKREAAE</sequence>
<name>A0AAW0F5W8_9TRYP</name>